<reference evidence="4 5" key="1">
    <citation type="submission" date="2020-07" db="EMBL/GenBank/DDBJ databases">
        <title>Genomic Encyclopedia of Type Strains, Phase IV (KMG-IV): sequencing the most valuable type-strain genomes for metagenomic binning, comparative biology and taxonomic classification.</title>
        <authorList>
            <person name="Goeker M."/>
        </authorList>
    </citation>
    <scope>NUCLEOTIDE SEQUENCE [LARGE SCALE GENOMIC DNA]</scope>
    <source>
        <strain evidence="4 5">DSM 15730</strain>
    </source>
</reference>
<name>A0A7W0BZT0_9BACL</name>
<keyword evidence="2" id="KW-0784">Thiamine biosynthesis</keyword>
<dbReference type="InterPro" id="IPR022998">
    <property type="entry name" value="ThiamineP_synth_TenI"/>
</dbReference>
<keyword evidence="5" id="KW-1185">Reference proteome</keyword>
<evidence type="ECO:0000256" key="2">
    <source>
        <dbReference type="ARBA" id="ARBA00022977"/>
    </source>
</evidence>
<dbReference type="EC" id="5.3.99.10" evidence="4"/>
<dbReference type="GO" id="GO:0005737">
    <property type="term" value="C:cytoplasm"/>
    <property type="evidence" value="ECO:0007669"/>
    <property type="project" value="TreeGrafter"/>
</dbReference>
<gene>
    <name evidence="4" type="ORF">HNR31_001537</name>
</gene>
<accession>A0A7W0BZT0</accession>
<dbReference type="Proteomes" id="UP000523087">
    <property type="component" value="Unassembled WGS sequence"/>
</dbReference>
<dbReference type="PANTHER" id="PTHR20857">
    <property type="entry name" value="THIAMINE-PHOSPHATE PYROPHOSPHORYLASE"/>
    <property type="match status" value="1"/>
</dbReference>
<evidence type="ECO:0000256" key="1">
    <source>
        <dbReference type="ARBA" id="ARBA00004948"/>
    </source>
</evidence>
<dbReference type="Gene3D" id="3.20.20.70">
    <property type="entry name" value="Aldolase class I"/>
    <property type="match status" value="1"/>
</dbReference>
<dbReference type="SUPFAM" id="SSF51391">
    <property type="entry name" value="Thiamin phosphate synthase"/>
    <property type="match status" value="1"/>
</dbReference>
<dbReference type="InterPro" id="IPR013785">
    <property type="entry name" value="Aldolase_TIM"/>
</dbReference>
<dbReference type="RefSeq" id="WP_181555638.1">
    <property type="nucleotide sequence ID" value="NZ_JACDUT010000004.1"/>
</dbReference>
<dbReference type="InterPro" id="IPR036206">
    <property type="entry name" value="ThiamineP_synth_sf"/>
</dbReference>
<protein>
    <submittedName>
        <fullName evidence="4">Thiazole tautomerase (Transcriptional regulator TenI)</fullName>
        <ecNumber evidence="4">5.3.99.10</ecNumber>
    </submittedName>
</protein>
<dbReference type="PANTHER" id="PTHR20857:SF22">
    <property type="entry name" value="THIAZOLE TAUTOMERASE"/>
    <property type="match status" value="1"/>
</dbReference>
<comment type="pathway">
    <text evidence="1">Cofactor biosynthesis; thiamine diphosphate biosynthesis.</text>
</comment>
<dbReference type="CDD" id="cd00564">
    <property type="entry name" value="TMP_TenI"/>
    <property type="match status" value="1"/>
</dbReference>
<dbReference type="EMBL" id="JACDUT010000004">
    <property type="protein sequence ID" value="MBA2874766.1"/>
    <property type="molecule type" value="Genomic_DNA"/>
</dbReference>
<dbReference type="GO" id="GO:0004789">
    <property type="term" value="F:thiamine-phosphate diphosphorylase activity"/>
    <property type="evidence" value="ECO:0007669"/>
    <property type="project" value="TreeGrafter"/>
</dbReference>
<organism evidence="4 5">
    <name type="scientific">Thermaerobacillus caldiproteolyticus</name>
    <dbReference type="NCBI Taxonomy" id="247480"/>
    <lineage>
        <taxon>Bacteria</taxon>
        <taxon>Bacillati</taxon>
        <taxon>Bacillota</taxon>
        <taxon>Bacilli</taxon>
        <taxon>Bacillales</taxon>
        <taxon>Anoxybacillaceae</taxon>
        <taxon>Thermaerobacillus</taxon>
    </lineage>
</organism>
<evidence type="ECO:0000313" key="5">
    <source>
        <dbReference type="Proteomes" id="UP000523087"/>
    </source>
</evidence>
<keyword evidence="4" id="KW-0413">Isomerase</keyword>
<evidence type="ECO:0000259" key="3">
    <source>
        <dbReference type="Pfam" id="PF02581"/>
    </source>
</evidence>
<dbReference type="GO" id="GO:0016853">
    <property type="term" value="F:isomerase activity"/>
    <property type="evidence" value="ECO:0007669"/>
    <property type="project" value="UniProtKB-KW"/>
</dbReference>
<evidence type="ECO:0000313" key="4">
    <source>
        <dbReference type="EMBL" id="MBA2874766.1"/>
    </source>
</evidence>
<sequence>MNTQFHVISTGMQPLEQFVTIAAHIHPYVDAIHVREKTKTARELADFISALVARGVPARKIIVNDRVDVAAVFGVKGVQLAYHSLSAKTVKAHFPSLVVGCSVHSLEEAMEAEKSGADYCLYGHVFPTECKRGVPPRGLETLKTIASSIYIPVIAIGGIQPDNVKQVLQSGASGIAVMSGVFLAKDPLARVKEYARMVKKWGEDFNEW</sequence>
<proteinExistence type="predicted"/>
<dbReference type="GO" id="GO:0009228">
    <property type="term" value="P:thiamine biosynthetic process"/>
    <property type="evidence" value="ECO:0007669"/>
    <property type="project" value="UniProtKB-KW"/>
</dbReference>
<dbReference type="Pfam" id="PF02581">
    <property type="entry name" value="TMP-TENI"/>
    <property type="match status" value="1"/>
</dbReference>
<comment type="caution">
    <text evidence="4">The sequence shown here is derived from an EMBL/GenBank/DDBJ whole genome shotgun (WGS) entry which is preliminary data.</text>
</comment>
<feature type="domain" description="Thiamine phosphate synthase/TenI" evidence="3">
    <location>
        <begin position="18"/>
        <end position="181"/>
    </location>
</feature>
<dbReference type="NCBIfam" id="NF005819">
    <property type="entry name" value="PRK07695.1"/>
    <property type="match status" value="1"/>
</dbReference>
<dbReference type="AlphaFoldDB" id="A0A7W0BZT0"/>